<dbReference type="Pfam" id="PF04313">
    <property type="entry name" value="HSDR_N"/>
    <property type="match status" value="1"/>
</dbReference>
<dbReference type="GO" id="GO:0009307">
    <property type="term" value="P:DNA restriction-modification system"/>
    <property type="evidence" value="ECO:0007669"/>
    <property type="project" value="UniProtKB-KW"/>
</dbReference>
<dbReference type="PANTHER" id="PTHR47396:SF1">
    <property type="entry name" value="ATP-DEPENDENT HELICASE IRC3-RELATED"/>
    <property type="match status" value="1"/>
</dbReference>
<dbReference type="Gene3D" id="3.90.1570.30">
    <property type="match status" value="1"/>
</dbReference>
<evidence type="ECO:0000313" key="4">
    <source>
        <dbReference type="Proteomes" id="UP000007843"/>
    </source>
</evidence>
<accession>A0A0H3HB92</accession>
<dbReference type="PANTHER" id="PTHR47396">
    <property type="entry name" value="TYPE I RESTRICTION ENZYME ECOKI R PROTEIN"/>
    <property type="match status" value="1"/>
</dbReference>
<keyword evidence="1" id="KW-0175">Coiled coil</keyword>
<dbReference type="Proteomes" id="UP000007843">
    <property type="component" value="Chromosome"/>
</dbReference>
<gene>
    <name evidence="3" type="ordered locus">KOX_09545</name>
</gene>
<dbReference type="Gene3D" id="3.40.50.300">
    <property type="entry name" value="P-loop containing nucleotide triphosphate hydrolases"/>
    <property type="match status" value="2"/>
</dbReference>
<dbReference type="AlphaFoldDB" id="A0A0H3HB92"/>
<dbReference type="InterPro" id="IPR050742">
    <property type="entry name" value="Helicase_Restrict-Modif_Enz"/>
</dbReference>
<evidence type="ECO:0000256" key="1">
    <source>
        <dbReference type="SAM" id="Coils"/>
    </source>
</evidence>
<dbReference type="SMART" id="SM00487">
    <property type="entry name" value="DEXDc"/>
    <property type="match status" value="1"/>
</dbReference>
<dbReference type="InterPro" id="IPR007409">
    <property type="entry name" value="Restrct_endonuc_type1_HsdR_N"/>
</dbReference>
<name>A0A0H3HB92_KLEM8</name>
<feature type="domain" description="Helicase ATP-binding" evidence="2">
    <location>
        <begin position="375"/>
        <end position="527"/>
    </location>
</feature>
<dbReference type="InterPro" id="IPR027417">
    <property type="entry name" value="P-loop_NTPase"/>
</dbReference>
<organism evidence="3 4">
    <name type="scientific">Klebsiella michiganensis (strain ATCC 8724 / DSM 4798 / JCM 20051 / NBRC 3318 / NRRL B-199 / KCTC 1686 / BUCSAV 143 / CCM 1901)</name>
    <dbReference type="NCBI Taxonomy" id="1006551"/>
    <lineage>
        <taxon>Bacteria</taxon>
        <taxon>Pseudomonadati</taxon>
        <taxon>Pseudomonadota</taxon>
        <taxon>Gammaproteobacteria</taxon>
        <taxon>Enterobacterales</taxon>
        <taxon>Enterobacteriaceae</taxon>
        <taxon>Klebsiella/Raoultella group</taxon>
        <taxon>Klebsiella</taxon>
    </lineage>
</organism>
<dbReference type="PATRIC" id="fig|1006551.4.peg.1919"/>
<dbReference type="InterPro" id="IPR014001">
    <property type="entry name" value="Helicase_ATP-bd"/>
</dbReference>
<dbReference type="SUPFAM" id="SSF52540">
    <property type="entry name" value="P-loop containing nucleoside triphosphate hydrolases"/>
    <property type="match status" value="2"/>
</dbReference>
<dbReference type="Pfam" id="PF13643">
    <property type="entry name" value="DUF4145"/>
    <property type="match status" value="1"/>
</dbReference>
<dbReference type="InterPro" id="IPR006935">
    <property type="entry name" value="Helicase/UvrB_N"/>
</dbReference>
<dbReference type="EMBL" id="CP003218">
    <property type="protein sequence ID" value="AEX03635.1"/>
    <property type="molecule type" value="Genomic_DNA"/>
</dbReference>
<dbReference type="HOGENOM" id="CLU_009326_0_0_6"/>
<evidence type="ECO:0000313" key="3">
    <source>
        <dbReference type="EMBL" id="AEX03635.1"/>
    </source>
</evidence>
<evidence type="ECO:0000259" key="2">
    <source>
        <dbReference type="PROSITE" id="PS51192"/>
    </source>
</evidence>
<dbReference type="InterPro" id="IPR013670">
    <property type="entry name" value="EcoEI_R_C_dom"/>
</dbReference>
<reference evidence="3 4" key="1">
    <citation type="journal article" date="2012" name="J. Bacteriol.">
        <title>Complete genome sequence of Klebsiella oxytoca KCTC 1686, used in production of 2,3-butanediol.</title>
        <authorList>
            <person name="Shin S.H."/>
            <person name="Kim S."/>
            <person name="Kim J.Y."/>
            <person name="Lee S."/>
            <person name="Um Y."/>
            <person name="Oh M.K."/>
            <person name="Kim Y.R."/>
            <person name="Lee J."/>
            <person name="Yang K.S."/>
        </authorList>
    </citation>
    <scope>NUCLEOTIDE SEQUENCE [LARGE SCALE GENOMIC DNA]</scope>
    <source>
        <strain evidence="4">ATCC 8724 / DSM 4798 / JCM 20051 / NBRC 3318 / NRRL B-199 / KCTC 1686</strain>
    </source>
</reference>
<dbReference type="CDD" id="cd18799">
    <property type="entry name" value="SF2_C_EcoAI-like"/>
    <property type="match status" value="1"/>
</dbReference>
<proteinExistence type="predicted"/>
<dbReference type="RefSeq" id="WP_014227709.1">
    <property type="nucleotide sequence ID" value="NC_016612.1"/>
</dbReference>
<dbReference type="GO" id="GO:0009035">
    <property type="term" value="F:type I site-specific deoxyribonuclease activity"/>
    <property type="evidence" value="ECO:0007669"/>
    <property type="project" value="UniProtKB-EC"/>
</dbReference>
<protein>
    <submittedName>
        <fullName evidence="3">Type III restriction enzyme, res subunit</fullName>
    </submittedName>
</protein>
<dbReference type="InterPro" id="IPR025285">
    <property type="entry name" value="DUF4145"/>
</dbReference>
<dbReference type="CDD" id="cd18032">
    <property type="entry name" value="DEXHc_RE_I_III_res"/>
    <property type="match status" value="1"/>
</dbReference>
<dbReference type="KEGG" id="kox:KOX_09545"/>
<feature type="coiled-coil region" evidence="1">
    <location>
        <begin position="158"/>
        <end position="193"/>
    </location>
</feature>
<dbReference type="GO" id="GO:0005524">
    <property type="term" value="F:ATP binding"/>
    <property type="evidence" value="ECO:0007669"/>
    <property type="project" value="UniProtKB-KW"/>
</dbReference>
<dbReference type="GO" id="GO:0003677">
    <property type="term" value="F:DNA binding"/>
    <property type="evidence" value="ECO:0007669"/>
    <property type="project" value="UniProtKB-KW"/>
</dbReference>
<dbReference type="PROSITE" id="PS51192">
    <property type="entry name" value="HELICASE_ATP_BIND_1"/>
    <property type="match status" value="1"/>
</dbReference>
<dbReference type="REBASE" id="45682">
    <property type="entry name" value="Kox1686ORF9540P"/>
</dbReference>
<dbReference type="Pfam" id="PF04851">
    <property type="entry name" value="ResIII"/>
    <property type="match status" value="1"/>
</dbReference>
<dbReference type="Pfam" id="PF08463">
    <property type="entry name" value="EcoEI_R_C"/>
    <property type="match status" value="1"/>
</dbReference>
<sequence length="1137" mass="131132">MEQSLNFEMLRSQWPELAELACMAERYVHSDPESCLVKLRNYTELMVRWLYRQERLPEGIKANLYDLMNADVFTSMMPEAIIMKMDALRIHGNRAAHGGRIKAKDTYWLLKEAYLLGIWLYVRYAHGNVDNCPKFSLPPLTQSSGRADEKRLEDAIRAQDESRERELALQRALQQEQEKAEHLTQRLNEARARNQHVADILSIDEAETRRRLIDSRLLAADWNVGEELKNTDQVTQEHPVKEQPTATGDGYADYVLWDEAHKPLAVVEAKKTSVNAEQGRIQARLYADWLEKEYGQRPVIFYTNGYDIWLWDDHKTHGYPPRRVFGFYSKESLQYLIQQRETRLPLNSVPHVKDNEGKAVAGRLYQLETIARVSERFTNKYRQSLIVQATGTGKTRVAIALSKLMIDARWVKRVLFLCDRKELRKQAANAFNQFTNEPLYVVGKSKKADRQNARIYIATYPGMMKIMDHFDVGYFDLIIADESHRSIYNVYGDLFKYFDALQIGLTATPIDMVSKTTFGLFGCEGRIPTANYSLEDAIADNNLVPYEVVTHTTEFLREGIKREKLSDAQIRELEEQGIDPNTLEFDGKALDEAIYNKDTNRYILRNLMENGLKDQDGQLPGKTIIFARNHKHALLLNELFDDMYPQFAGRFCQVIDNYDPRAEQLIDDFKGLDESTNKELTIAISVDMLDTGIDVPEIVNLVFAKPVKSKVKFWQMIGRGTRLCSGLYGNDENGKPLDKQKFRIFDHWGNFEYHELHTEEAEVTATKSLAQKRFEAWVMLGAAAQRKFDKQAVDLVAHQLREQINALDEKSIAVQEKWQQKAQYSDEKVLRQLSPKTQQDLLSVLAPLMQWLDVRGQSDAMRFDMDILAAQTARYTNPEELDVLWPVIIEKVERLPPHLTQVQQQGQRINQLRDLGWWKQASLEELEDIRIHLRGIMHLMEKDATPKFGSIQVDITEDANLIQTETRKTNIRSIDFKLYRQQVQGALEPLFQQNPVLKKIRNGEPVTQSELDELAKLVLIQNPNVDIRALKEFYPQATASLDKLLRTIIGMDSDAVEIRFAQFAADNSLTSQQLRFLSLLKNHIRDYGTIEMRQLFEQPFTHIHNEGVTGVFPDIEQIARLQKIVEELGVVTDAATV</sequence>
<dbReference type="GO" id="GO:0005829">
    <property type="term" value="C:cytosol"/>
    <property type="evidence" value="ECO:0007669"/>
    <property type="project" value="TreeGrafter"/>
</dbReference>